<dbReference type="AlphaFoldDB" id="A0A7Y7IV70"/>
<dbReference type="EMBL" id="JABXXP010000036">
    <property type="protein sequence ID" value="NVN10395.1"/>
    <property type="molecule type" value="Genomic_DNA"/>
</dbReference>
<comment type="caution">
    <text evidence="1">The sequence shown here is derived from an EMBL/GenBank/DDBJ whole genome shotgun (WGS) entry which is preliminary data.</text>
</comment>
<proteinExistence type="predicted"/>
<dbReference type="InterPro" id="IPR011051">
    <property type="entry name" value="RmlC_Cupin_sf"/>
</dbReference>
<dbReference type="RefSeq" id="WP_176639172.1">
    <property type="nucleotide sequence ID" value="NZ_JABXXP010000036.1"/>
</dbReference>
<evidence type="ECO:0000313" key="1">
    <source>
        <dbReference type="EMBL" id="NVN10395.1"/>
    </source>
</evidence>
<sequence>MNDNEATIARVIRAGDYTGSKAWDALELESFADVTVRLHWTDHPYVWHVNDGPEVFAVLDGVVEMHLRHSGGEQVFRLEPGDIFRAREGDEHKAIPLRAARILVVERKDSI</sequence>
<protein>
    <submittedName>
        <fullName evidence="1">Cupin</fullName>
    </submittedName>
</protein>
<dbReference type="InterPro" id="IPR014710">
    <property type="entry name" value="RmlC-like_jellyroll"/>
</dbReference>
<dbReference type="SUPFAM" id="SSF51182">
    <property type="entry name" value="RmlC-like cupins"/>
    <property type="match status" value="1"/>
</dbReference>
<gene>
    <name evidence="1" type="ORF">HUK84_04395</name>
</gene>
<accession>A0A7Y7IV70</accession>
<name>A0A7Y7IV70_9PROT</name>
<reference evidence="1 2" key="1">
    <citation type="submission" date="2020-06" db="EMBL/GenBank/DDBJ databases">
        <title>Description of novel acetic acid bacteria.</title>
        <authorList>
            <person name="Sombolestani A."/>
        </authorList>
    </citation>
    <scope>NUCLEOTIDE SEQUENCE [LARGE SCALE GENOMIC DNA]</scope>
    <source>
        <strain evidence="1 2">LMG 31431</strain>
    </source>
</reference>
<dbReference type="Gene3D" id="2.60.120.10">
    <property type="entry name" value="Jelly Rolls"/>
    <property type="match status" value="1"/>
</dbReference>
<evidence type="ECO:0000313" key="2">
    <source>
        <dbReference type="Proteomes" id="UP000534870"/>
    </source>
</evidence>
<organism evidence="1 2">
    <name type="scientific">Nguyenibacter vanlangensis</name>
    <dbReference type="NCBI Taxonomy" id="1216886"/>
    <lineage>
        <taxon>Bacteria</taxon>
        <taxon>Pseudomonadati</taxon>
        <taxon>Pseudomonadota</taxon>
        <taxon>Alphaproteobacteria</taxon>
        <taxon>Acetobacterales</taxon>
        <taxon>Acetobacteraceae</taxon>
        <taxon>Nguyenibacter</taxon>
    </lineage>
</organism>
<dbReference type="Proteomes" id="UP000534870">
    <property type="component" value="Unassembled WGS sequence"/>
</dbReference>